<dbReference type="OrthoDB" id="37606at10239"/>
<dbReference type="EMBL" id="AY266303">
    <property type="protein sequence ID" value="AAQ17824.1"/>
    <property type="molecule type" value="Genomic_DNA"/>
</dbReference>
<dbReference type="Proteomes" id="UP000002555">
    <property type="component" value="Segment"/>
</dbReference>
<evidence type="ECO:0000313" key="1">
    <source>
        <dbReference type="EMBL" id="AAQ17824.1"/>
    </source>
</evidence>
<proteinExistence type="predicted"/>
<accession>Q76YS2</accession>
<protein>
    <submittedName>
        <fullName evidence="1">Uncharacterized protein</fullName>
    </submittedName>
</protein>
<keyword evidence="2" id="KW-1185">Reference proteome</keyword>
<gene>
    <name evidence="1" type="ORF">Aeh1ORF158c</name>
</gene>
<dbReference type="KEGG" id="vg:2657946"/>
<name>Q76YS2_9CAUD</name>
<sequence>MKKVLAFVALMLFNSSVFAVPGMITCWFQNGGYVKTPDGMLINGIRAGELSRIGDGWMFMLNERQYYVTNATCSVIWDLK</sequence>
<organism evidence="1 2">
    <name type="scientific">Aeromonas phage Aeh1</name>
    <dbReference type="NCBI Taxonomy" id="2880362"/>
    <lineage>
        <taxon>Viruses</taxon>
        <taxon>Duplodnaviria</taxon>
        <taxon>Heunggongvirae</taxon>
        <taxon>Uroviricota</taxon>
        <taxon>Caudoviricetes</taxon>
        <taxon>Pantevenvirales</taxon>
        <taxon>Straboviridae</taxon>
        <taxon>Cinqassovirus</taxon>
        <taxon>Cinqassovirus aeh1</taxon>
    </lineage>
</organism>
<evidence type="ECO:0000313" key="2">
    <source>
        <dbReference type="Proteomes" id="UP000002555"/>
    </source>
</evidence>
<reference evidence="1 2" key="1">
    <citation type="journal article" date="2001" name="J. Bacteriol.">
        <title>Phylogeny of the major head and tail genes of the wide-ranging T4-type bacteriophages.</title>
        <authorList>
            <person name="Tetart F."/>
            <person name="Desplats C."/>
            <person name="Kutateladze M."/>
            <person name="Monod C."/>
            <person name="Ackermann H.W."/>
            <person name="Krisch H.M."/>
        </authorList>
    </citation>
    <scope>NUCLEOTIDE SEQUENCE</scope>
</reference>
<dbReference type="RefSeq" id="NP_944047.1">
    <property type="nucleotide sequence ID" value="NC_005260.1"/>
</dbReference>